<dbReference type="Pfam" id="PF05000">
    <property type="entry name" value="RNA_pol_Rpb1_4"/>
    <property type="match status" value="1"/>
</dbReference>
<dbReference type="InterPro" id="IPR007080">
    <property type="entry name" value="RNA_pol_Rpb1_1"/>
</dbReference>
<dbReference type="InterPro" id="IPR038593">
    <property type="entry name" value="RNA_pol_Rpb1_7_sf"/>
</dbReference>
<evidence type="ECO:0000256" key="4">
    <source>
        <dbReference type="ARBA" id="ARBA00022679"/>
    </source>
</evidence>
<proteinExistence type="inferred from homology"/>
<dbReference type="InterPro" id="IPR007075">
    <property type="entry name" value="RNA_pol_Rpb1_6"/>
</dbReference>
<dbReference type="NCBIfam" id="NF006336">
    <property type="entry name" value="PRK08566.1"/>
    <property type="match status" value="1"/>
</dbReference>
<keyword evidence="4" id="KW-0808">Transferase</keyword>
<evidence type="ECO:0000313" key="8">
    <source>
        <dbReference type="EMBL" id="QHT04068.1"/>
    </source>
</evidence>
<feature type="domain" description="RNA polymerase N-terminal" evidence="7">
    <location>
        <begin position="224"/>
        <end position="527"/>
    </location>
</feature>
<comment type="similarity">
    <text evidence="1">Belongs to the RNA polymerase beta' chain family.</text>
</comment>
<dbReference type="SUPFAM" id="SSF64484">
    <property type="entry name" value="beta and beta-prime subunits of DNA dependent RNA-polymerase"/>
    <property type="match status" value="1"/>
</dbReference>
<dbReference type="Gene3D" id="6.20.50.80">
    <property type="match status" value="1"/>
</dbReference>
<dbReference type="FunFam" id="2.40.40.20:FF:000019">
    <property type="entry name" value="DNA-directed RNA polymerase II subunit RPB1"/>
    <property type="match status" value="1"/>
</dbReference>
<evidence type="ECO:0000256" key="1">
    <source>
        <dbReference type="ARBA" id="ARBA00006460"/>
    </source>
</evidence>
<reference evidence="8" key="1">
    <citation type="journal article" date="2020" name="Nature">
        <title>Giant virus diversity and host interactions through global metagenomics.</title>
        <authorList>
            <person name="Schulz F."/>
            <person name="Roux S."/>
            <person name="Paez-Espino D."/>
            <person name="Jungbluth S."/>
            <person name="Walsh D.A."/>
            <person name="Denef V.J."/>
            <person name="McMahon K.D."/>
            <person name="Konstantinidis K.T."/>
            <person name="Eloe-Fadrosh E.A."/>
            <person name="Kyrpides N.C."/>
            <person name="Woyke T."/>
        </authorList>
    </citation>
    <scope>NUCLEOTIDE SEQUENCE</scope>
    <source>
        <strain evidence="8">GVMAG-M-3300021185-45</strain>
    </source>
</reference>
<evidence type="ECO:0000256" key="2">
    <source>
        <dbReference type="ARBA" id="ARBA00012418"/>
    </source>
</evidence>
<dbReference type="InterPro" id="IPR038120">
    <property type="entry name" value="Rpb1_funnel_sf"/>
</dbReference>
<dbReference type="Gene3D" id="1.10.150.390">
    <property type="match status" value="1"/>
</dbReference>
<dbReference type="GO" id="GO:0005665">
    <property type="term" value="C:RNA polymerase II, core complex"/>
    <property type="evidence" value="ECO:0007669"/>
    <property type="project" value="TreeGrafter"/>
</dbReference>
<dbReference type="Pfam" id="PF04992">
    <property type="entry name" value="RNA_pol_Rpb1_6"/>
    <property type="match status" value="1"/>
</dbReference>
<dbReference type="InterPro" id="IPR006592">
    <property type="entry name" value="RNA_pol_N"/>
</dbReference>
<dbReference type="EMBL" id="MN739423">
    <property type="protein sequence ID" value="QHT04068.1"/>
    <property type="molecule type" value="Genomic_DNA"/>
</dbReference>
<dbReference type="InterPro" id="IPR000722">
    <property type="entry name" value="RNA_pol_asu"/>
</dbReference>
<dbReference type="InterPro" id="IPR007081">
    <property type="entry name" value="RNA_pol_Rpb1_5"/>
</dbReference>
<dbReference type="EC" id="2.7.7.6" evidence="2"/>
<organism evidence="8">
    <name type="scientific">viral metagenome</name>
    <dbReference type="NCBI Taxonomy" id="1070528"/>
    <lineage>
        <taxon>unclassified sequences</taxon>
        <taxon>metagenomes</taxon>
        <taxon>organismal metagenomes</taxon>
    </lineage>
</organism>
<dbReference type="SMART" id="SM00663">
    <property type="entry name" value="RPOLA_N"/>
    <property type="match status" value="1"/>
</dbReference>
<dbReference type="Gene3D" id="4.10.860.120">
    <property type="entry name" value="RNA polymerase II, clamp domain"/>
    <property type="match status" value="1"/>
</dbReference>
<dbReference type="Pfam" id="PF04983">
    <property type="entry name" value="RNA_pol_Rpb1_3"/>
    <property type="match status" value="1"/>
</dbReference>
<accession>A0A6C0CHL6</accession>
<dbReference type="Gene3D" id="6.10.250.2940">
    <property type="match status" value="1"/>
</dbReference>
<sequence length="1507" mass="170439">MANKSRETIPKNQTSKIIGIQFSISSPDEIRKGSVAEITSRDTYINNKPVIGGLFDPRMGVLEPGLINPTDGLDYMQTPGYFGHIELARPVFYIQYLNTIMKLLRCVCIKCSKLKISKESYKQALKMSAEDRWNYVFKLASASNITTCGDEISDGCGCLQPKKIKKEGLATLFAEWDNVNGLNDDDKDKLNMKLTPEIVLKIFRRISDDDVNFMGFSPVFSRPDWMICQVLAVPPPAVRPSIKMDGQQRSEDDISHILVNIIKANKTLQEKIEENASSNIIDDWHTVLQYYVATQVDNKIPGVASVAQRSGRPLKSIKERLNGKGGRVRGNLMGKRVDFSARSVITPDPNLSIRELGIPLKVAKNITKPVTVNKNNKKFLLRLVRNGPDEYPGAKILEKKNGEQITLRYADRLNIPLDNGDIVHRHMMDGDGVLFNRQPTLHRMSMMCHIAVIMYKGDTFRMNVADTKPYNADFDGDEMNLHMPQDEESEAELKCLAAVPYQIVSPANNSSIVGIFQDSLLGAYRFTRKDIKFNTLEAMNLLMAFNKINTNELRDKKEITSFDILSQILPPLTMKFGNKAFSDSGEDYKTSNKVIEIVGGKYERGQMEKSVLGGSNGLLQRICNYFGNIASSDFVDDLQNIITEYMKTSAYSVGISDLIADKTTNEKIAHTITNKKQEVKNLIDQTHLGIFENKTGKTNEQEFETQVTNVLNNATAEAGKIGRKSLDSGNRFVIMVNAGSKGSDINISQMISCLGQQTVDGKRIPYGFENRTLPHYTKYDDSPTARGFVESSFISGLSPEELFFHAMGGRVGLIDTAVKTSQTGYIQRRLIKGLEDLKVEYDMTVRNNKQKIVQFSYGDDGIDTIRVENQNLPLVSMSLEDIYAHFHVPNEKEANSVFSTPYTKGTSNRIKKQSTELVEISKKYIDYMIEKRDEIVKNIFKYTDDNKIKIPVAFQHIINNIQGLQNINKNSIVDITPLETYQLLENIYNKLEHIHYAPPSELFKVMFFYYLSPKELLLVKRFNRKSIEVLLDTIVSIYKNSIVAPGEMVGMIAAQSIGEPTTQMTLNTFHFAGVASKSNVTRGVPRIEEILSLSENPKNPSVTIYLDKEQENSRIEAQNMIPNIEHTKLQEIVSSIEICFDPDDLNTLIEEDVDTLTQYYEFEDMMDNCISHSADNKEKSKWIIRMELDKESMLDKSITMDDINFAISNSFEDEVQCVYSDYNSDKLVFRLRLNNVLSNKKKMSKVNSLDQSNEIYLLKNFQDNLLNNIVLSGVKNISKVILRKITNSVVKEDGKFNKKEAWVLDTVGTNLLEILALDNIDVKRTISNDIQEIYRVFGIEAARNAILAELTEVIEFDSTYINYHHLYMLCDRMCYNSKPISIFRHGINNDNIGPIAKASFEETPEMFLKAARHAELDPMRGVSANVMCGQQGYFGTAAFQVVLDINYMANQEVPDMEDEETDDVIDSFFEGKTETTNCSIANISIDNNAINIQATDMGQDDDYEIEF</sequence>
<dbReference type="InterPro" id="IPR045867">
    <property type="entry name" value="DNA-dir_RpoC_beta_prime"/>
</dbReference>
<dbReference type="GO" id="GO:0003677">
    <property type="term" value="F:DNA binding"/>
    <property type="evidence" value="ECO:0007669"/>
    <property type="project" value="InterPro"/>
</dbReference>
<dbReference type="InterPro" id="IPR007066">
    <property type="entry name" value="RNA_pol_Rpb1_3"/>
</dbReference>
<dbReference type="Gene3D" id="3.30.1360.140">
    <property type="match status" value="1"/>
</dbReference>
<dbReference type="Gene3D" id="3.30.1490.180">
    <property type="entry name" value="RNA polymerase ii"/>
    <property type="match status" value="1"/>
</dbReference>
<dbReference type="InterPro" id="IPR007073">
    <property type="entry name" value="RNA_pol_Rpb1_7"/>
</dbReference>
<keyword evidence="3" id="KW-0240">DNA-directed RNA polymerase</keyword>
<dbReference type="GO" id="GO:0003899">
    <property type="term" value="F:DNA-directed RNA polymerase activity"/>
    <property type="evidence" value="ECO:0007669"/>
    <property type="project" value="UniProtKB-EC"/>
</dbReference>
<dbReference type="Pfam" id="PF00623">
    <property type="entry name" value="RNA_pol_Rpb1_2"/>
    <property type="match status" value="1"/>
</dbReference>
<keyword evidence="6" id="KW-0804">Transcription</keyword>
<evidence type="ECO:0000259" key="7">
    <source>
        <dbReference type="SMART" id="SM00663"/>
    </source>
</evidence>
<keyword evidence="5" id="KW-0548">Nucleotidyltransferase</keyword>
<name>A0A6C0CHL6_9ZZZZ</name>
<evidence type="ECO:0000256" key="3">
    <source>
        <dbReference type="ARBA" id="ARBA00022478"/>
    </source>
</evidence>
<protein>
    <recommendedName>
        <fullName evidence="2">DNA-directed RNA polymerase</fullName>
        <ecNumber evidence="2">2.7.7.6</ecNumber>
    </recommendedName>
</protein>
<dbReference type="Pfam" id="PF04990">
    <property type="entry name" value="RNA_pol_Rpb1_7"/>
    <property type="match status" value="1"/>
</dbReference>
<dbReference type="InterPro" id="IPR044893">
    <property type="entry name" value="RNA_pol_Rpb1_clamp_domain"/>
</dbReference>
<dbReference type="Pfam" id="PF04998">
    <property type="entry name" value="RNA_pol_Rpb1_5"/>
    <property type="match status" value="1"/>
</dbReference>
<dbReference type="InterPro" id="IPR042102">
    <property type="entry name" value="RNA_pol_Rpb1_3_sf"/>
</dbReference>
<dbReference type="Gene3D" id="1.10.132.30">
    <property type="match status" value="1"/>
</dbReference>
<dbReference type="GO" id="GO:0006351">
    <property type="term" value="P:DNA-templated transcription"/>
    <property type="evidence" value="ECO:0007669"/>
    <property type="project" value="InterPro"/>
</dbReference>
<dbReference type="PANTHER" id="PTHR19376:SF37">
    <property type="entry name" value="DNA-DIRECTED RNA POLYMERASE II SUBUNIT RPB1"/>
    <property type="match status" value="1"/>
</dbReference>
<dbReference type="Pfam" id="PF04997">
    <property type="entry name" value="RNA_pol_Rpb1_1"/>
    <property type="match status" value="1"/>
</dbReference>
<evidence type="ECO:0000256" key="5">
    <source>
        <dbReference type="ARBA" id="ARBA00022695"/>
    </source>
</evidence>
<dbReference type="InterPro" id="IPR007083">
    <property type="entry name" value="RNA_pol_Rpb1_4"/>
</dbReference>
<evidence type="ECO:0000256" key="6">
    <source>
        <dbReference type="ARBA" id="ARBA00023163"/>
    </source>
</evidence>
<dbReference type="PANTHER" id="PTHR19376">
    <property type="entry name" value="DNA-DIRECTED RNA POLYMERASE"/>
    <property type="match status" value="1"/>
</dbReference>
<dbReference type="Gene3D" id="2.40.40.20">
    <property type="match status" value="1"/>
</dbReference>
<dbReference type="Gene3D" id="1.10.274.100">
    <property type="entry name" value="RNA polymerase Rpb1, domain 3"/>
    <property type="match status" value="1"/>
</dbReference>
<dbReference type="CDD" id="cd02584">
    <property type="entry name" value="RNAP_II_Rpb1_C"/>
    <property type="match status" value="1"/>
</dbReference>